<evidence type="ECO:0000313" key="1">
    <source>
        <dbReference type="EMBL" id="AOG60439.1"/>
    </source>
</evidence>
<dbReference type="AlphaFoldDB" id="A0A1B3SKH7"/>
<dbReference type="KEGG" id="shj:SHELI_v1c04880"/>
<dbReference type="EMBL" id="CP017015">
    <property type="protein sequence ID" value="AOG60439.1"/>
    <property type="molecule type" value="Genomic_DNA"/>
</dbReference>
<dbReference type="STRING" id="216938.SHELI_v1c04880"/>
<gene>
    <name evidence="1" type="ORF">SHELI_v1c04880</name>
</gene>
<keyword evidence="2" id="KW-1185">Reference proteome</keyword>
<dbReference type="InterPro" id="IPR027417">
    <property type="entry name" value="P-loop_NTPase"/>
</dbReference>
<proteinExistence type="predicted"/>
<evidence type="ECO:0008006" key="3">
    <source>
        <dbReference type="Google" id="ProtNLM"/>
    </source>
</evidence>
<reference evidence="1 2" key="1">
    <citation type="submission" date="2016-08" db="EMBL/GenBank/DDBJ databases">
        <title>Complete genome sequence of Spiroplasma helicoides TABS-2 (DSM 22551).</title>
        <authorList>
            <person name="Shen W.-Y."/>
            <person name="Lo W.-S."/>
            <person name="Lai Y.-C."/>
            <person name="Kuo C.-H."/>
        </authorList>
    </citation>
    <scope>NUCLEOTIDE SEQUENCE [LARGE SCALE GENOMIC DNA]</scope>
    <source>
        <strain evidence="1 2">TABS-2</strain>
    </source>
</reference>
<evidence type="ECO:0000313" key="2">
    <source>
        <dbReference type="Proteomes" id="UP000094378"/>
    </source>
</evidence>
<dbReference type="RefSeq" id="WP_069116379.1">
    <property type="nucleotide sequence ID" value="NZ_CP017015.1"/>
</dbReference>
<name>A0A1B3SKH7_9MOLU</name>
<dbReference type="SUPFAM" id="SSF52540">
    <property type="entry name" value="P-loop containing nucleoside triphosphate hydrolases"/>
    <property type="match status" value="1"/>
</dbReference>
<dbReference type="Proteomes" id="UP000094378">
    <property type="component" value="Chromosome"/>
</dbReference>
<organism evidence="1 2">
    <name type="scientific">Spiroplasma helicoides</name>
    <dbReference type="NCBI Taxonomy" id="216938"/>
    <lineage>
        <taxon>Bacteria</taxon>
        <taxon>Bacillati</taxon>
        <taxon>Mycoplasmatota</taxon>
        <taxon>Mollicutes</taxon>
        <taxon>Entomoplasmatales</taxon>
        <taxon>Spiroplasmataceae</taxon>
        <taxon>Spiroplasma</taxon>
    </lineage>
</organism>
<sequence>MDDKWRDKILNYIIEYIKENKATVIFISHDIPAIAQMCNRVVMLNKGQIKKDFLLTNDYEKNMSILEKETIYS</sequence>
<accession>A0A1B3SKH7</accession>
<dbReference type="OrthoDB" id="388394at2"/>
<protein>
    <recommendedName>
        <fullName evidence="3">ABC transporter ATP-binding protein</fullName>
    </recommendedName>
</protein>
<dbReference type="Gene3D" id="3.40.50.300">
    <property type="entry name" value="P-loop containing nucleotide triphosphate hydrolases"/>
    <property type="match status" value="1"/>
</dbReference>